<dbReference type="CDD" id="cd09272">
    <property type="entry name" value="RNase_HI_RT_Ty1"/>
    <property type="match status" value="1"/>
</dbReference>
<feature type="compositionally biased region" description="Basic and acidic residues" evidence="1">
    <location>
        <begin position="654"/>
        <end position="666"/>
    </location>
</feature>
<dbReference type="Pfam" id="PF13976">
    <property type="entry name" value="gag_pre-integrs"/>
    <property type="match status" value="1"/>
</dbReference>
<dbReference type="InterPro" id="IPR043502">
    <property type="entry name" value="DNA/RNA_pol_sf"/>
</dbReference>
<evidence type="ECO:0000313" key="4">
    <source>
        <dbReference type="Proteomes" id="UP000429607"/>
    </source>
</evidence>
<feature type="domain" description="Integrase catalytic" evidence="2">
    <location>
        <begin position="298"/>
        <end position="481"/>
    </location>
</feature>
<proteinExistence type="predicted"/>
<dbReference type="Proteomes" id="UP000429607">
    <property type="component" value="Unassembled WGS sequence"/>
</dbReference>
<dbReference type="InterPro" id="IPR036397">
    <property type="entry name" value="RNaseH_sf"/>
</dbReference>
<feature type="compositionally biased region" description="Polar residues" evidence="1">
    <location>
        <begin position="635"/>
        <end position="650"/>
    </location>
</feature>
<dbReference type="Gene3D" id="3.30.420.10">
    <property type="entry name" value="Ribonuclease H-like superfamily/Ribonuclease H"/>
    <property type="match status" value="1"/>
</dbReference>
<accession>A0A6A3JTW9</accession>
<name>A0A6A3JTW9_9STRA</name>
<dbReference type="PANTHER" id="PTHR11439">
    <property type="entry name" value="GAG-POL-RELATED RETROTRANSPOSON"/>
    <property type="match status" value="1"/>
</dbReference>
<evidence type="ECO:0000259" key="2">
    <source>
        <dbReference type="PROSITE" id="PS50994"/>
    </source>
</evidence>
<reference evidence="3 4" key="1">
    <citation type="submission" date="2018-09" db="EMBL/GenBank/DDBJ databases">
        <title>Genomic investigation of the strawberry pathogen Phytophthora fragariae indicates pathogenicity is determined by transcriptional variation in three key races.</title>
        <authorList>
            <person name="Adams T.M."/>
            <person name="Armitage A.D."/>
            <person name="Sobczyk M.K."/>
            <person name="Bates H.J."/>
            <person name="Dunwell J.M."/>
            <person name="Nellist C.F."/>
            <person name="Harrison R.J."/>
        </authorList>
    </citation>
    <scope>NUCLEOTIDE SEQUENCE [LARGE SCALE GENOMIC DNA]</scope>
    <source>
        <strain evidence="3 4">SCRP249</strain>
    </source>
</reference>
<dbReference type="PROSITE" id="PS50994">
    <property type="entry name" value="INTEGRASE"/>
    <property type="match status" value="1"/>
</dbReference>
<dbReference type="GO" id="GO:0003676">
    <property type="term" value="F:nucleic acid binding"/>
    <property type="evidence" value="ECO:0007669"/>
    <property type="project" value="InterPro"/>
</dbReference>
<comment type="caution">
    <text evidence="3">The sequence shown here is derived from an EMBL/GenBank/DDBJ whole genome shotgun (WGS) entry which is preliminary data.</text>
</comment>
<feature type="region of interest" description="Disordered" evidence="1">
    <location>
        <begin position="713"/>
        <end position="748"/>
    </location>
</feature>
<feature type="region of interest" description="Disordered" evidence="1">
    <location>
        <begin position="611"/>
        <end position="687"/>
    </location>
</feature>
<feature type="compositionally biased region" description="Basic and acidic residues" evidence="1">
    <location>
        <begin position="731"/>
        <end position="747"/>
    </location>
</feature>
<dbReference type="InterPro" id="IPR012337">
    <property type="entry name" value="RNaseH-like_sf"/>
</dbReference>
<sequence>MVVVDTAPKALVHAQAREVALCVEKQVTTRPTAQIKLLIKPTVQVQGHDWMATAKIDPIMLAVLQEIGFGRPVKSQERWQQRLRKRTSQPHLTKPILPVVTLLGFVHLEDIVPENLAADVKGVAQSMVTQAEGIGTVKIVSIVQDKEVELFIDGVLYVPGATHGLLSMGLALEQGFEVDYDRATRVYSVHKDGEHVIEARPAQAIWVFETVPASQRSSKPDGQQEGRAIVNYTVADGVGSLQVWHERLAHTCAQYLKVMVDRGLVNGMMLSQRQAKACDACHVGKQKQKRRRKKLNRGITAPNEVVYADLLFPGQGNGTRYKAVLVIMDGWSRFLTVHLLTNKSASTVNALIQQYVVWAERQAGRGIKKIIQREFEPTESAQFPVRQILTDKGGEFVNGAIDGWYASRGIEHIKVGPKSSHLNPCERAHQSLMEMVKAQMHASGFPRSFWPYALKNAAYIKNRVYAKPVEGVPYERMFGVKPDIHHIRKFGSLAERTVKFVAEVRVQEDVTYRDRHRADPADCGDMEWLQFTTSEPDAADTSSVGSYWVDDSIVDESDYSMGSHNEDADAYSEINTSVSQEQSDLEPTMSIRIEGGEDAGELDDAVEDADDFDDEEADDSDAVSLNEEREENQSEKASGNNLPQMSTSAENDIESLRGECGSEHGSDNNANGLVVGEDEPEQVSERHDGFDRHEQALPEGLEQREVVVLPPGMRKRTGREDTPSEVQRNQLGEDVKARRTGLREASQRRAPARYQDYVAWSNMAVRIMGKDGKPLRAQQVQVPKNRRAMLRSNHANLFLMAELEEMAAMKSKGVLEEIDQSEMPAGGRAIKTMWVYGYKTDQHGYIIRVKARLVALGNWQRPGIDFVETFAPVARMSSFRMIIALAAKLNLKVYGGDINTAYLNASLEYVKSIEGFPCAVDGHMYVVRKALYGLRQSGREWNTELNGWLLDRGFQRCATEPCLYFRYEGDTIALVLVLELGLWLKDQGELSEYLGVEVQQNAKEVFISQRKYAKEILTKYGYDSANKCGNPMETKARLVPAGDDESVDSSYDYRGALGMLMYLATCTRPDLAYALGQLSRFVSKPTTKHVGALKRVLRYLVGTTEYGIRYLKGPADGNAAIVLQGFCDSDWASDSETRKSTSGFVFTLASGAIAWMSRRQPIIALSTAEAEYVAACEATMEATAEGNILTEILAHHTIKPVIGIDSSAAHVMATSPTYSRRTRHIELRWHYVREQVQRGSIELVKIQGEENPADAFTKPLDKARLNKLCEMMGIMHDHNVR</sequence>
<evidence type="ECO:0000313" key="3">
    <source>
        <dbReference type="EMBL" id="KAE8998776.1"/>
    </source>
</evidence>
<dbReference type="SUPFAM" id="SSF56672">
    <property type="entry name" value="DNA/RNA polymerases"/>
    <property type="match status" value="1"/>
</dbReference>
<dbReference type="Pfam" id="PF07727">
    <property type="entry name" value="RVT_2"/>
    <property type="match status" value="1"/>
</dbReference>
<feature type="compositionally biased region" description="Acidic residues" evidence="1">
    <location>
        <begin position="611"/>
        <end position="621"/>
    </location>
</feature>
<dbReference type="InterPro" id="IPR013103">
    <property type="entry name" value="RVT_2"/>
</dbReference>
<dbReference type="InterPro" id="IPR001584">
    <property type="entry name" value="Integrase_cat-core"/>
</dbReference>
<dbReference type="EMBL" id="QXFV01001765">
    <property type="protein sequence ID" value="KAE8998776.1"/>
    <property type="molecule type" value="Genomic_DNA"/>
</dbReference>
<protein>
    <recommendedName>
        <fullName evidence="2">Integrase catalytic domain-containing protein</fullName>
    </recommendedName>
</protein>
<dbReference type="SUPFAM" id="SSF53098">
    <property type="entry name" value="Ribonuclease H-like"/>
    <property type="match status" value="1"/>
</dbReference>
<dbReference type="GO" id="GO:0015074">
    <property type="term" value="P:DNA integration"/>
    <property type="evidence" value="ECO:0007669"/>
    <property type="project" value="InterPro"/>
</dbReference>
<evidence type="ECO:0000256" key="1">
    <source>
        <dbReference type="SAM" id="MobiDB-lite"/>
    </source>
</evidence>
<organism evidence="3 4">
    <name type="scientific">Phytophthora rubi</name>
    <dbReference type="NCBI Taxonomy" id="129364"/>
    <lineage>
        <taxon>Eukaryota</taxon>
        <taxon>Sar</taxon>
        <taxon>Stramenopiles</taxon>
        <taxon>Oomycota</taxon>
        <taxon>Peronosporomycetes</taxon>
        <taxon>Peronosporales</taxon>
        <taxon>Peronosporaceae</taxon>
        <taxon>Phytophthora</taxon>
    </lineage>
</organism>
<dbReference type="PANTHER" id="PTHR11439:SF491">
    <property type="entry name" value="INTEGRASE CATALYTIC DOMAIN-CONTAINING PROTEIN"/>
    <property type="match status" value="1"/>
</dbReference>
<dbReference type="InterPro" id="IPR025724">
    <property type="entry name" value="GAG-pre-integrase_dom"/>
</dbReference>
<gene>
    <name evidence="3" type="ORF">PR001_g19237</name>
</gene>